<keyword evidence="7" id="KW-1185">Reference proteome</keyword>
<dbReference type="Pfam" id="PF02576">
    <property type="entry name" value="RimP_N"/>
    <property type="match status" value="1"/>
</dbReference>
<dbReference type="InterPro" id="IPR036847">
    <property type="entry name" value="RimP_C_sf"/>
</dbReference>
<dbReference type="GO" id="GO:0000028">
    <property type="term" value="P:ribosomal small subunit assembly"/>
    <property type="evidence" value="ECO:0007669"/>
    <property type="project" value="TreeGrafter"/>
</dbReference>
<organism evidence="6 7">
    <name type="scientific">Candidatus Manganitrophus noduliformans</name>
    <dbReference type="NCBI Taxonomy" id="2606439"/>
    <lineage>
        <taxon>Bacteria</taxon>
        <taxon>Pseudomonadati</taxon>
        <taxon>Nitrospirota</taxon>
        <taxon>Nitrospiria</taxon>
        <taxon>Candidatus Troglogloeales</taxon>
        <taxon>Candidatus Manganitrophaceae</taxon>
        <taxon>Candidatus Manganitrophus</taxon>
    </lineage>
</organism>
<dbReference type="RefSeq" id="WP_168059131.1">
    <property type="nucleotide sequence ID" value="NZ_VTOW01000001.1"/>
</dbReference>
<evidence type="ECO:0000256" key="2">
    <source>
        <dbReference type="ARBA" id="ARBA00022517"/>
    </source>
</evidence>
<dbReference type="Pfam" id="PF17384">
    <property type="entry name" value="DUF150_C"/>
    <property type="match status" value="1"/>
</dbReference>
<accession>A0A7X6IAN2</accession>
<comment type="caution">
    <text evidence="6">The sequence shown here is derived from an EMBL/GenBank/DDBJ whole genome shotgun (WGS) entry which is preliminary data.</text>
</comment>
<gene>
    <name evidence="3 6" type="primary">rimP</name>
    <name evidence="6" type="ORF">MNODULE_09135</name>
</gene>
<dbReference type="SUPFAM" id="SSF74942">
    <property type="entry name" value="YhbC-like, C-terminal domain"/>
    <property type="match status" value="1"/>
</dbReference>
<dbReference type="InterPro" id="IPR003728">
    <property type="entry name" value="Ribosome_maturation_RimP"/>
</dbReference>
<dbReference type="InterPro" id="IPR028989">
    <property type="entry name" value="RimP_N"/>
</dbReference>
<dbReference type="InterPro" id="IPR028998">
    <property type="entry name" value="RimP_C"/>
</dbReference>
<feature type="domain" description="Ribosome maturation factor RimP C-terminal" evidence="5">
    <location>
        <begin position="88"/>
        <end position="156"/>
    </location>
</feature>
<dbReference type="Gene3D" id="3.30.300.70">
    <property type="entry name" value="RimP-like superfamily, N-terminal"/>
    <property type="match status" value="1"/>
</dbReference>
<dbReference type="GO" id="GO:0006412">
    <property type="term" value="P:translation"/>
    <property type="evidence" value="ECO:0007669"/>
    <property type="project" value="TreeGrafter"/>
</dbReference>
<dbReference type="Proteomes" id="UP000534783">
    <property type="component" value="Unassembled WGS sequence"/>
</dbReference>
<evidence type="ECO:0000259" key="4">
    <source>
        <dbReference type="Pfam" id="PF02576"/>
    </source>
</evidence>
<dbReference type="HAMAP" id="MF_01077">
    <property type="entry name" value="RimP"/>
    <property type="match status" value="1"/>
</dbReference>
<dbReference type="NCBIfam" id="NF000928">
    <property type="entry name" value="PRK00092.1-2"/>
    <property type="match status" value="1"/>
</dbReference>
<sequence length="156" mass="17599">MDRTVLVDRVKEIAEPMLRSLGLELVEVEYAGSARSGTLRVFIDKQGGVTLDDCEKVSRYLSQALDVDDPIPHHYTFEVSSPGLDRPLKKRDDFSRSIGKKIKVKTSAPIDNQKVFTGRLADFKEEKVTLYLEEGKGKAIEIPFDQIAQARLEVEF</sequence>
<dbReference type="GO" id="GO:0005829">
    <property type="term" value="C:cytosol"/>
    <property type="evidence" value="ECO:0007669"/>
    <property type="project" value="TreeGrafter"/>
</dbReference>
<keyword evidence="1 3" id="KW-0963">Cytoplasm</keyword>
<keyword evidence="2 3" id="KW-0690">Ribosome biogenesis</keyword>
<reference evidence="6 7" key="1">
    <citation type="journal article" date="2020" name="Nature">
        <title>Bacterial chemolithoautotrophy via manganese oxidation.</title>
        <authorList>
            <person name="Yu H."/>
            <person name="Leadbetter J.R."/>
        </authorList>
    </citation>
    <scope>NUCLEOTIDE SEQUENCE [LARGE SCALE GENOMIC DNA]</scope>
    <source>
        <strain evidence="6 7">Mn-1</strain>
    </source>
</reference>
<dbReference type="SUPFAM" id="SSF75420">
    <property type="entry name" value="YhbC-like, N-terminal domain"/>
    <property type="match status" value="1"/>
</dbReference>
<comment type="similarity">
    <text evidence="3">Belongs to the RimP family.</text>
</comment>
<feature type="domain" description="Ribosome maturation factor RimP N-terminal" evidence="4">
    <location>
        <begin position="13"/>
        <end position="85"/>
    </location>
</feature>
<dbReference type="Gene3D" id="2.30.30.180">
    <property type="entry name" value="Ribosome maturation factor RimP, C-terminal domain"/>
    <property type="match status" value="1"/>
</dbReference>
<comment type="subcellular location">
    <subcellularLocation>
        <location evidence="3">Cytoplasm</location>
    </subcellularLocation>
</comment>
<comment type="function">
    <text evidence="3">Required for maturation of 30S ribosomal subunits.</text>
</comment>
<dbReference type="PANTHER" id="PTHR33867:SF1">
    <property type="entry name" value="RIBOSOME MATURATION FACTOR RIMP"/>
    <property type="match status" value="1"/>
</dbReference>
<dbReference type="PANTHER" id="PTHR33867">
    <property type="entry name" value="RIBOSOME MATURATION FACTOR RIMP"/>
    <property type="match status" value="1"/>
</dbReference>
<protein>
    <recommendedName>
        <fullName evidence="3">Ribosome maturation factor RimP</fullName>
    </recommendedName>
</protein>
<dbReference type="InterPro" id="IPR035956">
    <property type="entry name" value="RimP_N_sf"/>
</dbReference>
<dbReference type="AlphaFoldDB" id="A0A7X6IAN2"/>
<proteinExistence type="inferred from homology"/>
<evidence type="ECO:0000259" key="5">
    <source>
        <dbReference type="Pfam" id="PF17384"/>
    </source>
</evidence>
<dbReference type="EMBL" id="VTOW01000001">
    <property type="protein sequence ID" value="NKE70901.1"/>
    <property type="molecule type" value="Genomic_DNA"/>
</dbReference>
<name>A0A7X6IAN2_9BACT</name>
<evidence type="ECO:0000256" key="1">
    <source>
        <dbReference type="ARBA" id="ARBA00022490"/>
    </source>
</evidence>
<dbReference type="FunFam" id="3.30.300.70:FF:000001">
    <property type="entry name" value="Ribosome maturation factor RimP"/>
    <property type="match status" value="1"/>
</dbReference>
<evidence type="ECO:0000313" key="6">
    <source>
        <dbReference type="EMBL" id="NKE70901.1"/>
    </source>
</evidence>
<evidence type="ECO:0000313" key="7">
    <source>
        <dbReference type="Proteomes" id="UP000534783"/>
    </source>
</evidence>
<dbReference type="CDD" id="cd01734">
    <property type="entry name" value="YlxS_C"/>
    <property type="match status" value="1"/>
</dbReference>
<evidence type="ECO:0000256" key="3">
    <source>
        <dbReference type="HAMAP-Rule" id="MF_01077"/>
    </source>
</evidence>